<gene>
    <name evidence="1" type="ORF">L3X38_033351</name>
</gene>
<name>A0AAD4YXI9_PRUDU</name>
<dbReference type="EMBL" id="JAJFAZ020000006">
    <property type="protein sequence ID" value="KAI5324278.1"/>
    <property type="molecule type" value="Genomic_DNA"/>
</dbReference>
<proteinExistence type="predicted"/>
<evidence type="ECO:0000313" key="2">
    <source>
        <dbReference type="Proteomes" id="UP001054821"/>
    </source>
</evidence>
<protein>
    <submittedName>
        <fullName evidence="1">Uncharacterized protein</fullName>
    </submittedName>
</protein>
<sequence length="67" mass="7424">MASGGTWATLLRPIVFSNVHHVVLSMTELLDWKSEVVGQPGQVDQCGKFDRSADHESSEIDSSFVKY</sequence>
<evidence type="ECO:0000313" key="1">
    <source>
        <dbReference type="EMBL" id="KAI5324278.1"/>
    </source>
</evidence>
<dbReference type="Proteomes" id="UP001054821">
    <property type="component" value="Chromosome 6"/>
</dbReference>
<dbReference type="AlphaFoldDB" id="A0AAD4YXI9"/>
<accession>A0AAD4YXI9</accession>
<comment type="caution">
    <text evidence="1">The sequence shown here is derived from an EMBL/GenBank/DDBJ whole genome shotgun (WGS) entry which is preliminary data.</text>
</comment>
<organism evidence="1 2">
    <name type="scientific">Prunus dulcis</name>
    <name type="common">Almond</name>
    <name type="synonym">Amygdalus dulcis</name>
    <dbReference type="NCBI Taxonomy" id="3755"/>
    <lineage>
        <taxon>Eukaryota</taxon>
        <taxon>Viridiplantae</taxon>
        <taxon>Streptophyta</taxon>
        <taxon>Embryophyta</taxon>
        <taxon>Tracheophyta</taxon>
        <taxon>Spermatophyta</taxon>
        <taxon>Magnoliopsida</taxon>
        <taxon>eudicotyledons</taxon>
        <taxon>Gunneridae</taxon>
        <taxon>Pentapetalae</taxon>
        <taxon>rosids</taxon>
        <taxon>fabids</taxon>
        <taxon>Rosales</taxon>
        <taxon>Rosaceae</taxon>
        <taxon>Amygdaloideae</taxon>
        <taxon>Amygdaleae</taxon>
        <taxon>Prunus</taxon>
    </lineage>
</organism>
<keyword evidence="2" id="KW-1185">Reference proteome</keyword>
<reference evidence="1 2" key="1">
    <citation type="journal article" date="2022" name="G3 (Bethesda)">
        <title>Whole-genome sequence and methylome profiling of the almond [Prunus dulcis (Mill.) D.A. Webb] cultivar 'Nonpareil'.</title>
        <authorList>
            <person name="D'Amico-Willman K.M."/>
            <person name="Ouma W.Z."/>
            <person name="Meulia T."/>
            <person name="Sideli G.M."/>
            <person name="Gradziel T.M."/>
            <person name="Fresnedo-Ramirez J."/>
        </authorList>
    </citation>
    <scope>NUCLEOTIDE SEQUENCE [LARGE SCALE GENOMIC DNA]</scope>
    <source>
        <strain evidence="1">Clone GOH B32 T37-40</strain>
    </source>
</reference>